<evidence type="ECO:0000259" key="3">
    <source>
        <dbReference type="PROSITE" id="PS50030"/>
    </source>
</evidence>
<dbReference type="InterPro" id="IPR009060">
    <property type="entry name" value="UBA-like_sf"/>
</dbReference>
<evidence type="ECO:0008006" key="7">
    <source>
        <dbReference type="Google" id="ProtNLM"/>
    </source>
</evidence>
<evidence type="ECO:0000313" key="6">
    <source>
        <dbReference type="Proteomes" id="UP000714275"/>
    </source>
</evidence>
<organism evidence="5 6">
    <name type="scientific">Suillus placidus</name>
    <dbReference type="NCBI Taxonomy" id="48579"/>
    <lineage>
        <taxon>Eukaryota</taxon>
        <taxon>Fungi</taxon>
        <taxon>Dikarya</taxon>
        <taxon>Basidiomycota</taxon>
        <taxon>Agaricomycotina</taxon>
        <taxon>Agaricomycetes</taxon>
        <taxon>Agaricomycetidae</taxon>
        <taxon>Boletales</taxon>
        <taxon>Suillineae</taxon>
        <taxon>Suillaceae</taxon>
        <taxon>Suillus</taxon>
    </lineage>
</organism>
<dbReference type="CDD" id="cd14399">
    <property type="entry name" value="UBA_PLICs"/>
    <property type="match status" value="1"/>
</dbReference>
<comment type="caution">
    <text evidence="5">The sequence shown here is derived from an EMBL/GenBank/DDBJ whole genome shotgun (WGS) entry which is preliminary data.</text>
</comment>
<dbReference type="Pfam" id="PF00240">
    <property type="entry name" value="ubiquitin"/>
    <property type="match status" value="1"/>
</dbReference>
<feature type="compositionally biased region" description="Gly residues" evidence="1">
    <location>
        <begin position="390"/>
        <end position="401"/>
    </location>
</feature>
<evidence type="ECO:0000313" key="5">
    <source>
        <dbReference type="EMBL" id="KAG1783447.1"/>
    </source>
</evidence>
<dbReference type="PROSITE" id="PS50053">
    <property type="entry name" value="UBIQUITIN_2"/>
    <property type="match status" value="1"/>
</dbReference>
<dbReference type="Proteomes" id="UP000714275">
    <property type="component" value="Unassembled WGS sequence"/>
</dbReference>
<keyword evidence="6" id="KW-1185">Reference proteome</keyword>
<feature type="domain" description="Ubiquitin-like" evidence="4">
    <location>
        <begin position="138"/>
        <end position="195"/>
    </location>
</feature>
<name>A0A9P7A868_9AGAM</name>
<feature type="compositionally biased region" description="Low complexity" evidence="1">
    <location>
        <begin position="316"/>
        <end position="352"/>
    </location>
</feature>
<keyword evidence="2" id="KW-0812">Transmembrane</keyword>
<proteinExistence type="predicted"/>
<feature type="transmembrane region" description="Helical" evidence="2">
    <location>
        <begin position="102"/>
        <end position="121"/>
    </location>
</feature>
<dbReference type="Gene3D" id="1.10.8.10">
    <property type="entry name" value="DNA helicase RuvA subunit, C-terminal domain"/>
    <property type="match status" value="1"/>
</dbReference>
<dbReference type="AlphaFoldDB" id="A0A9P7A868"/>
<dbReference type="PROSITE" id="PS50030">
    <property type="entry name" value="UBA"/>
    <property type="match status" value="1"/>
</dbReference>
<dbReference type="SUPFAM" id="SSF54236">
    <property type="entry name" value="Ubiquitin-like"/>
    <property type="match status" value="1"/>
</dbReference>
<dbReference type="SMART" id="SM00213">
    <property type="entry name" value="UBQ"/>
    <property type="match status" value="1"/>
</dbReference>
<keyword evidence="2" id="KW-1133">Transmembrane helix</keyword>
<gene>
    <name evidence="5" type="ORF">EV702DRAFT_1041115</name>
</gene>
<dbReference type="InterPro" id="IPR015940">
    <property type="entry name" value="UBA"/>
</dbReference>
<protein>
    <recommendedName>
        <fullName evidence="7">Ubiquitin-like domain-containing protein</fullName>
    </recommendedName>
</protein>
<dbReference type="PANTHER" id="PTHR10677:SF3">
    <property type="entry name" value="FI07626P-RELATED"/>
    <property type="match status" value="1"/>
</dbReference>
<sequence>MGRWTQYDEDDYRLPEGVKRVGYDADIGRYNFRDREGLVYKGPEGSKFGDFTLVSEIPSSIPQDVEEDSDLKAAPTSTDGYRILALDENGTRYNPRGGAYRTLFPFFLIIAVVLFLVWRLVPLPTRIAHVPWPSQLKLQITISTDKTVLDLKRAIAEKSDVEADRQRLLYIGRELKDEGVLSTYKIQTSHTIHMVKGVARSNVSGSGTSSVPVPTMRSILQSPEFLQQMRNVMSDPAVLDQIIASNPQLAAIAPQTREVFQSEGFKEMISNPKSLRSMLHMATAFQGADGGAGAGAGASPFGGAFSFPGAGGGAAFPAPGAPSTAPAPSDSSNPSTSPTGSQPAPNPFAAFSPPVPPASAGTGTGAGTNPFGMFDPAALAQMQAAFGGGGGGGPGGFGGFGAPPAAPADSRPPEERFQVQLQQLKDMGFINTSQNVRALLATGGNVHSAIEYTHWRRFVRGERPLDVADG</sequence>
<feature type="domain" description="UBA" evidence="3">
    <location>
        <begin position="412"/>
        <end position="452"/>
    </location>
</feature>
<feature type="region of interest" description="Disordered" evidence="1">
    <location>
        <begin position="316"/>
        <end position="369"/>
    </location>
</feature>
<dbReference type="InterPro" id="IPR000626">
    <property type="entry name" value="Ubiquitin-like_dom"/>
</dbReference>
<accession>A0A9P7A868</accession>
<feature type="region of interest" description="Disordered" evidence="1">
    <location>
        <begin position="390"/>
        <end position="414"/>
    </location>
</feature>
<dbReference type="OrthoDB" id="2107166at2759"/>
<dbReference type="GO" id="GO:0031593">
    <property type="term" value="F:polyubiquitin modification-dependent protein binding"/>
    <property type="evidence" value="ECO:0007669"/>
    <property type="project" value="TreeGrafter"/>
</dbReference>
<dbReference type="EMBL" id="JABBWD010000002">
    <property type="protein sequence ID" value="KAG1783447.1"/>
    <property type="molecule type" value="Genomic_DNA"/>
</dbReference>
<dbReference type="SUPFAM" id="SSF46934">
    <property type="entry name" value="UBA-like"/>
    <property type="match status" value="1"/>
</dbReference>
<dbReference type="Pfam" id="PF00627">
    <property type="entry name" value="UBA"/>
    <property type="match status" value="1"/>
</dbReference>
<reference evidence="5" key="1">
    <citation type="journal article" date="2020" name="New Phytol.">
        <title>Comparative genomics reveals dynamic genome evolution in host specialist ectomycorrhizal fungi.</title>
        <authorList>
            <person name="Lofgren L.A."/>
            <person name="Nguyen N.H."/>
            <person name="Vilgalys R."/>
            <person name="Ruytinx J."/>
            <person name="Liao H.L."/>
            <person name="Branco S."/>
            <person name="Kuo A."/>
            <person name="LaButti K."/>
            <person name="Lipzen A."/>
            <person name="Andreopoulos W."/>
            <person name="Pangilinan J."/>
            <person name="Riley R."/>
            <person name="Hundley H."/>
            <person name="Na H."/>
            <person name="Barry K."/>
            <person name="Grigoriev I.V."/>
            <person name="Stajich J.E."/>
            <person name="Kennedy P.G."/>
        </authorList>
    </citation>
    <scope>NUCLEOTIDE SEQUENCE</scope>
    <source>
        <strain evidence="5">DOB743</strain>
    </source>
</reference>
<evidence type="ECO:0000256" key="1">
    <source>
        <dbReference type="SAM" id="MobiDB-lite"/>
    </source>
</evidence>
<evidence type="ECO:0000256" key="2">
    <source>
        <dbReference type="SAM" id="Phobius"/>
    </source>
</evidence>
<evidence type="ECO:0000259" key="4">
    <source>
        <dbReference type="PROSITE" id="PS50053"/>
    </source>
</evidence>
<dbReference type="GO" id="GO:0005829">
    <property type="term" value="C:cytosol"/>
    <property type="evidence" value="ECO:0007669"/>
    <property type="project" value="TreeGrafter"/>
</dbReference>
<dbReference type="GO" id="GO:0006511">
    <property type="term" value="P:ubiquitin-dependent protein catabolic process"/>
    <property type="evidence" value="ECO:0007669"/>
    <property type="project" value="TreeGrafter"/>
</dbReference>
<dbReference type="InterPro" id="IPR015496">
    <property type="entry name" value="Ubiquilin"/>
</dbReference>
<dbReference type="Gene3D" id="3.10.20.90">
    <property type="entry name" value="Phosphatidylinositol 3-kinase Catalytic Subunit, Chain A, domain 1"/>
    <property type="match status" value="1"/>
</dbReference>
<keyword evidence="2" id="KW-0472">Membrane</keyword>
<dbReference type="PANTHER" id="PTHR10677">
    <property type="entry name" value="UBIQUILIN"/>
    <property type="match status" value="1"/>
</dbReference>
<dbReference type="InterPro" id="IPR029071">
    <property type="entry name" value="Ubiquitin-like_domsf"/>
</dbReference>